<protein>
    <submittedName>
        <fullName evidence="4">Zinc-binding dehydrogenase</fullName>
    </submittedName>
</protein>
<reference evidence="5" key="1">
    <citation type="journal article" date="2019" name="Int. J. Syst. Evol. Microbiol.">
        <title>The Global Catalogue of Microorganisms (GCM) 10K type strain sequencing project: providing services to taxonomists for standard genome sequencing and annotation.</title>
        <authorList>
            <consortium name="The Broad Institute Genomics Platform"/>
            <consortium name="The Broad Institute Genome Sequencing Center for Infectious Disease"/>
            <person name="Wu L."/>
            <person name="Ma J."/>
        </authorList>
    </citation>
    <scope>NUCLEOTIDE SEQUENCE [LARGE SCALE GENOMIC DNA]</scope>
    <source>
        <strain evidence="5">CGMCC 4.7152</strain>
    </source>
</reference>
<dbReference type="SUPFAM" id="SSF50129">
    <property type="entry name" value="GroES-like"/>
    <property type="match status" value="1"/>
</dbReference>
<evidence type="ECO:0000256" key="1">
    <source>
        <dbReference type="ARBA" id="ARBA00022857"/>
    </source>
</evidence>
<evidence type="ECO:0000256" key="2">
    <source>
        <dbReference type="ARBA" id="ARBA00023002"/>
    </source>
</evidence>
<evidence type="ECO:0000313" key="4">
    <source>
        <dbReference type="EMBL" id="MFC5003131.1"/>
    </source>
</evidence>
<dbReference type="Pfam" id="PF13602">
    <property type="entry name" value="ADH_zinc_N_2"/>
    <property type="match status" value="1"/>
</dbReference>
<name>A0ABV9W397_9ACTN</name>
<keyword evidence="1" id="KW-0521">NADP</keyword>
<dbReference type="InterPro" id="IPR036291">
    <property type="entry name" value="NAD(P)-bd_dom_sf"/>
</dbReference>
<dbReference type="PANTHER" id="PTHR48106:SF13">
    <property type="entry name" value="QUINONE OXIDOREDUCTASE-RELATED"/>
    <property type="match status" value="1"/>
</dbReference>
<feature type="domain" description="Enoyl reductase (ER)" evidence="3">
    <location>
        <begin position="10"/>
        <end position="303"/>
    </location>
</feature>
<evidence type="ECO:0000313" key="5">
    <source>
        <dbReference type="Proteomes" id="UP001595912"/>
    </source>
</evidence>
<dbReference type="SUPFAM" id="SSF51735">
    <property type="entry name" value="NAD(P)-binding Rossmann-fold domains"/>
    <property type="match status" value="1"/>
</dbReference>
<evidence type="ECO:0000259" key="3">
    <source>
        <dbReference type="SMART" id="SM00829"/>
    </source>
</evidence>
<dbReference type="PANTHER" id="PTHR48106">
    <property type="entry name" value="QUINONE OXIDOREDUCTASE PIG3-RELATED"/>
    <property type="match status" value="1"/>
</dbReference>
<keyword evidence="2" id="KW-0560">Oxidoreductase</keyword>
<dbReference type="InterPro" id="IPR011032">
    <property type="entry name" value="GroES-like_sf"/>
</dbReference>
<dbReference type="InterPro" id="IPR013154">
    <property type="entry name" value="ADH-like_N"/>
</dbReference>
<sequence>MRAVWWRAVGPPSVLELGEAPEPVPGPDEVLIRVEAAGITFIETQTRAGRAPKAVAVPPAVLGNGVGGTVIAGDPSLRNRRVVASLNGTGGYAELAVASVRNVVPVPDGVSTLDATALLADGRTALGLHELAAPQPGETVLVEAAAGGVGSILVQLALAAGARVIGAASGERKLQLIRDLGAEAVDYTVPGWTDPVKGFDVVYDGVGGTIGREALAATAAGGRFVVHGASGGPMTQTGEGVTGFGFPDLMRIGQRAPELAAKALQAAAEGRLRPVIGQTFPLDRAADAHAAIEARETLGKTLLII</sequence>
<accession>A0ABV9W397</accession>
<proteinExistence type="predicted"/>
<dbReference type="RefSeq" id="WP_380122089.1">
    <property type="nucleotide sequence ID" value="NZ_JBHSIU010000046.1"/>
</dbReference>
<comment type="caution">
    <text evidence="4">The sequence shown here is derived from an EMBL/GenBank/DDBJ whole genome shotgun (WGS) entry which is preliminary data.</text>
</comment>
<dbReference type="InterPro" id="IPR020843">
    <property type="entry name" value="ER"/>
</dbReference>
<dbReference type="Gene3D" id="3.90.180.10">
    <property type="entry name" value="Medium-chain alcohol dehydrogenases, catalytic domain"/>
    <property type="match status" value="1"/>
</dbReference>
<gene>
    <name evidence="4" type="ORF">ACFPIJ_35530</name>
</gene>
<dbReference type="EMBL" id="JBHSIU010000046">
    <property type="protein sequence ID" value="MFC5003131.1"/>
    <property type="molecule type" value="Genomic_DNA"/>
</dbReference>
<keyword evidence="5" id="KW-1185">Reference proteome</keyword>
<organism evidence="4 5">
    <name type="scientific">Dactylosporangium cerinum</name>
    <dbReference type="NCBI Taxonomy" id="1434730"/>
    <lineage>
        <taxon>Bacteria</taxon>
        <taxon>Bacillati</taxon>
        <taxon>Actinomycetota</taxon>
        <taxon>Actinomycetes</taxon>
        <taxon>Micromonosporales</taxon>
        <taxon>Micromonosporaceae</taxon>
        <taxon>Dactylosporangium</taxon>
    </lineage>
</organism>
<dbReference type="Proteomes" id="UP001595912">
    <property type="component" value="Unassembled WGS sequence"/>
</dbReference>
<dbReference type="Pfam" id="PF08240">
    <property type="entry name" value="ADH_N"/>
    <property type="match status" value="1"/>
</dbReference>
<dbReference type="Gene3D" id="3.40.50.720">
    <property type="entry name" value="NAD(P)-binding Rossmann-like Domain"/>
    <property type="match status" value="1"/>
</dbReference>
<dbReference type="SMART" id="SM00829">
    <property type="entry name" value="PKS_ER"/>
    <property type="match status" value="1"/>
</dbReference>